<keyword evidence="1" id="KW-0472">Membrane</keyword>
<keyword evidence="1" id="KW-0812">Transmembrane</keyword>
<proteinExistence type="predicted"/>
<keyword evidence="1" id="KW-1133">Transmembrane helix</keyword>
<dbReference type="EMBL" id="JAAEAA010000001">
    <property type="protein sequence ID" value="NDK54514.1"/>
    <property type="molecule type" value="Genomic_DNA"/>
</dbReference>
<feature type="transmembrane region" description="Helical" evidence="1">
    <location>
        <begin position="6"/>
        <end position="25"/>
    </location>
</feature>
<reference evidence="2 3" key="1">
    <citation type="submission" date="2020-01" db="EMBL/GenBank/DDBJ databases">
        <authorList>
            <person name="Kim M.K."/>
        </authorList>
    </citation>
    <scope>NUCLEOTIDE SEQUENCE [LARGE SCALE GENOMIC DNA]</scope>
    <source>
        <strain evidence="2 3">BT213</strain>
    </source>
</reference>
<sequence length="149" mass="17101">MKHFKVLSPLFLGGLIAYFLLLRLYNKEENFEELALGEQTVSHFAYIDGVPIHIMGVRNYELLKKRWEQSSKDSTILVLGNSQTHSVNQMSDGETTYPALLHDELANTKYEVLASSLPNANLQELYLVLDFMTRELPVTHVTIPVFWMI</sequence>
<protein>
    <submittedName>
        <fullName evidence="2">Uncharacterized protein</fullName>
    </submittedName>
</protein>
<name>A0A6B2H622_9BACT</name>
<dbReference type="AlphaFoldDB" id="A0A6B2H622"/>
<dbReference type="Proteomes" id="UP000478546">
    <property type="component" value="Unassembled WGS sequence"/>
</dbReference>
<evidence type="ECO:0000313" key="2">
    <source>
        <dbReference type="EMBL" id="NDK54514.1"/>
    </source>
</evidence>
<dbReference type="RefSeq" id="WP_162344560.1">
    <property type="nucleotide sequence ID" value="NZ_JAAEAA010000001.1"/>
</dbReference>
<accession>A0A6B2H622</accession>
<comment type="caution">
    <text evidence="2">The sequence shown here is derived from an EMBL/GenBank/DDBJ whole genome shotgun (WGS) entry which is preliminary data.</text>
</comment>
<evidence type="ECO:0000256" key="1">
    <source>
        <dbReference type="SAM" id="Phobius"/>
    </source>
</evidence>
<gene>
    <name evidence="2" type="ORF">GWO68_01170</name>
</gene>
<evidence type="ECO:0000313" key="3">
    <source>
        <dbReference type="Proteomes" id="UP000478546"/>
    </source>
</evidence>
<organism evidence="2 3">
    <name type="scientific">Pontibacter fetidus</name>
    <dbReference type="NCBI Taxonomy" id="2700082"/>
    <lineage>
        <taxon>Bacteria</taxon>
        <taxon>Pseudomonadati</taxon>
        <taxon>Bacteroidota</taxon>
        <taxon>Cytophagia</taxon>
        <taxon>Cytophagales</taxon>
        <taxon>Hymenobacteraceae</taxon>
        <taxon>Pontibacter</taxon>
    </lineage>
</organism>
<keyword evidence="3" id="KW-1185">Reference proteome</keyword>